<dbReference type="SMART" id="SM00530">
    <property type="entry name" value="HTH_XRE"/>
    <property type="match status" value="1"/>
</dbReference>
<name>A0A0F9GXT1_9ZZZZ</name>
<dbReference type="Gene3D" id="1.10.260.40">
    <property type="entry name" value="lambda repressor-like DNA-binding domains"/>
    <property type="match status" value="1"/>
</dbReference>
<dbReference type="EMBL" id="LAZR01018661">
    <property type="protein sequence ID" value="KKL95501.1"/>
    <property type="molecule type" value="Genomic_DNA"/>
</dbReference>
<dbReference type="CDD" id="cd00093">
    <property type="entry name" value="HTH_XRE"/>
    <property type="match status" value="1"/>
</dbReference>
<accession>A0A0F9GXT1</accession>
<gene>
    <name evidence="2" type="ORF">LCGC14_1853950</name>
</gene>
<reference evidence="2" key="1">
    <citation type="journal article" date="2015" name="Nature">
        <title>Complex archaea that bridge the gap between prokaryotes and eukaryotes.</title>
        <authorList>
            <person name="Spang A."/>
            <person name="Saw J.H."/>
            <person name="Jorgensen S.L."/>
            <person name="Zaremba-Niedzwiedzka K."/>
            <person name="Martijn J."/>
            <person name="Lind A.E."/>
            <person name="van Eijk R."/>
            <person name="Schleper C."/>
            <person name="Guy L."/>
            <person name="Ettema T.J."/>
        </authorList>
    </citation>
    <scope>NUCLEOTIDE SEQUENCE</scope>
</reference>
<evidence type="ECO:0000313" key="2">
    <source>
        <dbReference type="EMBL" id="KKL95501.1"/>
    </source>
</evidence>
<dbReference type="GO" id="GO:0003677">
    <property type="term" value="F:DNA binding"/>
    <property type="evidence" value="ECO:0007669"/>
    <property type="project" value="InterPro"/>
</dbReference>
<dbReference type="AlphaFoldDB" id="A0A0F9GXT1"/>
<dbReference type="SUPFAM" id="SSF47413">
    <property type="entry name" value="lambda repressor-like DNA-binding domains"/>
    <property type="match status" value="1"/>
</dbReference>
<dbReference type="Pfam" id="PF01381">
    <property type="entry name" value="HTH_3"/>
    <property type="match status" value="1"/>
</dbReference>
<dbReference type="InterPro" id="IPR010982">
    <property type="entry name" value="Lambda_DNA-bd_dom_sf"/>
</dbReference>
<protein>
    <recommendedName>
        <fullName evidence="1">HTH cro/C1-type domain-containing protein</fullName>
    </recommendedName>
</protein>
<dbReference type="InterPro" id="IPR001387">
    <property type="entry name" value="Cro/C1-type_HTH"/>
</dbReference>
<comment type="caution">
    <text evidence="2">The sequence shown here is derived from an EMBL/GenBank/DDBJ whole genome shotgun (WGS) entry which is preliminary data.</text>
</comment>
<organism evidence="2">
    <name type="scientific">marine sediment metagenome</name>
    <dbReference type="NCBI Taxonomy" id="412755"/>
    <lineage>
        <taxon>unclassified sequences</taxon>
        <taxon>metagenomes</taxon>
        <taxon>ecological metagenomes</taxon>
    </lineage>
</organism>
<sequence>MKTHWTERSNKDFLFRIAADFIAQLEDKMESLPISQDELAQRLGVTKGRVSQILNNPGNITLGKIVEYARTLEMKVSIVAYEDNDPNNERGPINSAVFNICWEKYGKPQDFWAFEEKEGMASTVENNRQYTKIPTAAAAKEFTIREAEIASPLSNVFCMAAKV</sequence>
<proteinExistence type="predicted"/>
<dbReference type="PROSITE" id="PS50943">
    <property type="entry name" value="HTH_CROC1"/>
    <property type="match status" value="1"/>
</dbReference>
<evidence type="ECO:0000259" key="1">
    <source>
        <dbReference type="PROSITE" id="PS50943"/>
    </source>
</evidence>
<feature type="domain" description="HTH cro/C1-type" evidence="1">
    <location>
        <begin position="34"/>
        <end position="79"/>
    </location>
</feature>